<gene>
    <name evidence="10" type="ORF">HMPREF1705_03097</name>
</gene>
<dbReference type="Gene3D" id="3.40.50.300">
    <property type="entry name" value="P-loop containing nucleotide triphosphate hydrolases"/>
    <property type="match status" value="1"/>
</dbReference>
<dbReference type="PROSITE" id="PS00211">
    <property type="entry name" value="ABC_TRANSPORTER_1"/>
    <property type="match status" value="1"/>
</dbReference>
<evidence type="ECO:0000313" key="10">
    <source>
        <dbReference type="EMBL" id="KRT35843.1"/>
    </source>
</evidence>
<keyword evidence="7" id="KW-1278">Translocase</keyword>
<dbReference type="InterPro" id="IPR003439">
    <property type="entry name" value="ABC_transporter-like_ATP-bd"/>
</dbReference>
<sequence length="283" mass="31806">MSIRVCNVSYVYHRDTPLETVSLRDVSFDVDPGEWIAVVGHTGSGKTTLAQMLNGLLFPTSGEVVVDGLKLYPKAPHLKSLRRKVGLVFQYPEHQLFAETVLDEMMYAPKNFDIPEDEARRNIERTLELFDLDENVLSKNPFELSGGQRRKVALASIMVVEPDYLVLDEPTAGLDWKGREALFSILEDFRSKGIAIVQITHDIEMVLGHCDKLLVLENGRKKLWGRPAEVIEDLAEKPVKGLVLPEVLEFAHSLRNAGLNVPLTWDEKSLLEAIEREVSSCIS</sequence>
<evidence type="ECO:0000256" key="8">
    <source>
        <dbReference type="ARBA" id="ARBA00023136"/>
    </source>
</evidence>
<evidence type="ECO:0000259" key="9">
    <source>
        <dbReference type="PROSITE" id="PS50893"/>
    </source>
</evidence>
<dbReference type="RefSeq" id="WP_009201455.1">
    <property type="nucleotide sequence ID" value="NZ_ACJX03000001.1"/>
</dbReference>
<dbReference type="InterPro" id="IPR027417">
    <property type="entry name" value="P-loop_NTPase"/>
</dbReference>
<keyword evidence="11" id="KW-1185">Reference proteome</keyword>
<accession>A0A0T5XBV4</accession>
<evidence type="ECO:0000256" key="7">
    <source>
        <dbReference type="ARBA" id="ARBA00022967"/>
    </source>
</evidence>
<dbReference type="Pfam" id="PF00005">
    <property type="entry name" value="ABC_tran"/>
    <property type="match status" value="1"/>
</dbReference>
<organism evidence="10 11">
    <name type="scientific">Acetomicrobium hydrogeniformans ATCC BAA-1850</name>
    <dbReference type="NCBI Taxonomy" id="592015"/>
    <lineage>
        <taxon>Bacteria</taxon>
        <taxon>Thermotogati</taxon>
        <taxon>Synergistota</taxon>
        <taxon>Synergistia</taxon>
        <taxon>Synergistales</taxon>
        <taxon>Acetomicrobiaceae</taxon>
        <taxon>Acetomicrobium</taxon>
    </lineage>
</organism>
<dbReference type="FunFam" id="3.40.50.300:FF:000224">
    <property type="entry name" value="Energy-coupling factor transporter ATP-binding protein EcfA"/>
    <property type="match status" value="1"/>
</dbReference>
<evidence type="ECO:0000256" key="6">
    <source>
        <dbReference type="ARBA" id="ARBA00022840"/>
    </source>
</evidence>
<dbReference type="STRING" id="592015.HMPREF1705_03097"/>
<dbReference type="SMART" id="SM00382">
    <property type="entry name" value="AAA"/>
    <property type="match status" value="1"/>
</dbReference>
<dbReference type="Proteomes" id="UP000005273">
    <property type="component" value="Unassembled WGS sequence"/>
</dbReference>
<comment type="similarity">
    <text evidence="2">Belongs to the ABC transporter superfamily.</text>
</comment>
<evidence type="ECO:0000256" key="2">
    <source>
        <dbReference type="ARBA" id="ARBA00005417"/>
    </source>
</evidence>
<dbReference type="InterPro" id="IPR015856">
    <property type="entry name" value="ABC_transpr_CbiO/EcfA_su"/>
</dbReference>
<keyword evidence="3" id="KW-0813">Transport</keyword>
<dbReference type="CDD" id="cd03225">
    <property type="entry name" value="ABC_cobalt_CbiO_domain1"/>
    <property type="match status" value="1"/>
</dbReference>
<protein>
    <submittedName>
        <fullName evidence="10">ABC transporter, ATP-binding protein</fullName>
    </submittedName>
</protein>
<evidence type="ECO:0000256" key="3">
    <source>
        <dbReference type="ARBA" id="ARBA00022448"/>
    </source>
</evidence>
<evidence type="ECO:0000256" key="4">
    <source>
        <dbReference type="ARBA" id="ARBA00022475"/>
    </source>
</evidence>
<dbReference type="PROSITE" id="PS50893">
    <property type="entry name" value="ABC_TRANSPORTER_2"/>
    <property type="match status" value="1"/>
</dbReference>
<dbReference type="SUPFAM" id="SSF52540">
    <property type="entry name" value="P-loop containing nucleoside triphosphate hydrolases"/>
    <property type="match status" value="1"/>
</dbReference>
<evidence type="ECO:0000256" key="5">
    <source>
        <dbReference type="ARBA" id="ARBA00022741"/>
    </source>
</evidence>
<dbReference type="OrthoDB" id="9784332at2"/>
<dbReference type="PANTHER" id="PTHR43553:SF27">
    <property type="entry name" value="ENERGY-COUPLING FACTOR TRANSPORTER ATP-BINDING PROTEIN ECFA2"/>
    <property type="match status" value="1"/>
</dbReference>
<dbReference type="InterPro" id="IPR050095">
    <property type="entry name" value="ECF_ABC_transporter_ATP-bd"/>
</dbReference>
<comment type="caution">
    <text evidence="10">The sequence shown here is derived from an EMBL/GenBank/DDBJ whole genome shotgun (WGS) entry which is preliminary data.</text>
</comment>
<dbReference type="GO" id="GO:0042626">
    <property type="term" value="F:ATPase-coupled transmembrane transporter activity"/>
    <property type="evidence" value="ECO:0007669"/>
    <property type="project" value="TreeGrafter"/>
</dbReference>
<proteinExistence type="inferred from homology"/>
<dbReference type="EMBL" id="ACJX03000001">
    <property type="protein sequence ID" value="KRT35843.1"/>
    <property type="molecule type" value="Genomic_DNA"/>
</dbReference>
<keyword evidence="8" id="KW-0472">Membrane</keyword>
<dbReference type="PANTHER" id="PTHR43553">
    <property type="entry name" value="HEAVY METAL TRANSPORTER"/>
    <property type="match status" value="1"/>
</dbReference>
<dbReference type="GO" id="GO:0016887">
    <property type="term" value="F:ATP hydrolysis activity"/>
    <property type="evidence" value="ECO:0007669"/>
    <property type="project" value="InterPro"/>
</dbReference>
<dbReference type="GO" id="GO:0005524">
    <property type="term" value="F:ATP binding"/>
    <property type="evidence" value="ECO:0007669"/>
    <property type="project" value="UniProtKB-KW"/>
</dbReference>
<evidence type="ECO:0000313" key="11">
    <source>
        <dbReference type="Proteomes" id="UP000005273"/>
    </source>
</evidence>
<keyword evidence="5" id="KW-0547">Nucleotide-binding</keyword>
<keyword evidence="4" id="KW-1003">Cell membrane</keyword>
<dbReference type="InterPro" id="IPR003593">
    <property type="entry name" value="AAA+_ATPase"/>
</dbReference>
<dbReference type="GO" id="GO:0043190">
    <property type="term" value="C:ATP-binding cassette (ABC) transporter complex"/>
    <property type="evidence" value="ECO:0007669"/>
    <property type="project" value="TreeGrafter"/>
</dbReference>
<reference evidence="11" key="1">
    <citation type="submission" date="2012-09" db="EMBL/GenBank/DDBJ databases">
        <authorList>
            <person name="Weinstock G."/>
            <person name="Sodergren E."/>
            <person name="Clifton S."/>
            <person name="Fulton L."/>
            <person name="Fulton B."/>
            <person name="Courtney L."/>
            <person name="Fronick C."/>
            <person name="Harrison M."/>
            <person name="Strong C."/>
            <person name="Farmer C."/>
            <person name="Delehaunty K."/>
            <person name="Markovic C."/>
            <person name="Hall O."/>
            <person name="Minx P."/>
            <person name="Tomlinson C."/>
            <person name="Mitreva M."/>
            <person name="Nelson J."/>
            <person name="Hou S."/>
            <person name="Wollam A."/>
            <person name="Pepin K.H."/>
            <person name="Johnson M."/>
            <person name="Bhonagiri V."/>
            <person name="Nash W.E."/>
            <person name="Suruliraj S."/>
            <person name="Warren W."/>
            <person name="Chinwalla A."/>
            <person name="Mardis E.R."/>
            <person name="Wilson R.K."/>
        </authorList>
    </citation>
    <scope>NUCLEOTIDE SEQUENCE [LARGE SCALE GENOMIC DNA]</scope>
    <source>
        <strain evidence="11">OS1</strain>
    </source>
</reference>
<dbReference type="InterPro" id="IPR017871">
    <property type="entry name" value="ABC_transporter-like_CS"/>
</dbReference>
<feature type="domain" description="ABC transporter" evidence="9">
    <location>
        <begin position="3"/>
        <end position="243"/>
    </location>
</feature>
<dbReference type="eggNOG" id="COG1122">
    <property type="taxonomic scope" value="Bacteria"/>
</dbReference>
<evidence type="ECO:0000256" key="1">
    <source>
        <dbReference type="ARBA" id="ARBA00004202"/>
    </source>
</evidence>
<dbReference type="AlphaFoldDB" id="A0A0T5XBV4"/>
<comment type="subcellular location">
    <subcellularLocation>
        <location evidence="1">Cell membrane</location>
        <topology evidence="1">Peripheral membrane protein</topology>
    </subcellularLocation>
</comment>
<name>A0A0T5XBV4_9BACT</name>
<keyword evidence="6 10" id="KW-0067">ATP-binding</keyword>